<accession>A0ABR3F5E0</accession>
<proteinExistence type="inferred from homology"/>
<dbReference type="InterPro" id="IPR039718">
    <property type="entry name" value="Rrm1"/>
</dbReference>
<gene>
    <name evidence="3" type="primary">RNR1_2</name>
    <name evidence="3" type="ORF">V5O48_011499</name>
</gene>
<comment type="caution">
    <text evidence="3">The sequence shown here is derived from an EMBL/GenBank/DDBJ whole genome shotgun (WGS) entry which is preliminary data.</text>
</comment>
<name>A0ABR3F5E0_9AGAR</name>
<evidence type="ECO:0000313" key="4">
    <source>
        <dbReference type="Proteomes" id="UP001465976"/>
    </source>
</evidence>
<dbReference type="PANTHER" id="PTHR11573">
    <property type="entry name" value="RIBONUCLEOSIDE-DIPHOSPHATE REDUCTASE LARGE CHAIN"/>
    <property type="match status" value="1"/>
</dbReference>
<dbReference type="EC" id="1.17.4.1" evidence="3"/>
<dbReference type="Gene3D" id="3.20.70.20">
    <property type="match status" value="1"/>
</dbReference>
<comment type="similarity">
    <text evidence="1">Belongs to the ribonucleoside diphosphate reductase large chain family.</text>
</comment>
<feature type="domain" description="Ribonucleotide reductase large subunit C-terminal" evidence="2">
    <location>
        <begin position="9"/>
        <end position="80"/>
    </location>
</feature>
<sequence>MPTASTSQMLGNQVFRAVHKLLRDLVDLSLWDGNMKNMIIAHNGSVRSIPNIPDHITVIYKTVCVWEISQKALDLAADRGTLSELECASECADEYALLWMEEGIEDRDVLFGHKAGGSGDTVHG</sequence>
<dbReference type="GO" id="GO:0004748">
    <property type="term" value="F:ribonucleoside-diphosphate reductase activity, thioredoxin disulfide as acceptor"/>
    <property type="evidence" value="ECO:0007669"/>
    <property type="project" value="UniProtKB-EC"/>
</dbReference>
<keyword evidence="4" id="KW-1185">Reference proteome</keyword>
<protein>
    <submittedName>
        <fullName evidence="3">Ribonucleotide-diphosphate reductase subunit rnr1</fullName>
        <ecNumber evidence="3">1.17.4.1</ecNumber>
    </submittedName>
</protein>
<dbReference type="InterPro" id="IPR000788">
    <property type="entry name" value="RNR_lg_C"/>
</dbReference>
<evidence type="ECO:0000256" key="1">
    <source>
        <dbReference type="ARBA" id="ARBA00010406"/>
    </source>
</evidence>
<dbReference type="Proteomes" id="UP001465976">
    <property type="component" value="Unassembled WGS sequence"/>
</dbReference>
<dbReference type="EMBL" id="JBAHYK010000930">
    <property type="protein sequence ID" value="KAL0570461.1"/>
    <property type="molecule type" value="Genomic_DNA"/>
</dbReference>
<keyword evidence="3" id="KW-0560">Oxidoreductase</keyword>
<reference evidence="3 4" key="1">
    <citation type="submission" date="2024-02" db="EMBL/GenBank/DDBJ databases">
        <title>A draft genome for the cacao thread blight pathogen Marasmius crinis-equi.</title>
        <authorList>
            <person name="Cohen S.P."/>
            <person name="Baruah I.K."/>
            <person name="Amoako-Attah I."/>
            <person name="Bukari Y."/>
            <person name="Meinhardt L.W."/>
            <person name="Bailey B.A."/>
        </authorList>
    </citation>
    <scope>NUCLEOTIDE SEQUENCE [LARGE SCALE GENOMIC DNA]</scope>
    <source>
        <strain evidence="3 4">GH-76</strain>
    </source>
</reference>
<dbReference type="Pfam" id="PF02867">
    <property type="entry name" value="Ribonuc_red_lgC"/>
    <property type="match status" value="1"/>
</dbReference>
<dbReference type="PANTHER" id="PTHR11573:SF6">
    <property type="entry name" value="RIBONUCLEOSIDE-DIPHOSPHATE REDUCTASE LARGE SUBUNIT"/>
    <property type="match status" value="1"/>
</dbReference>
<evidence type="ECO:0000313" key="3">
    <source>
        <dbReference type="EMBL" id="KAL0570461.1"/>
    </source>
</evidence>
<evidence type="ECO:0000259" key="2">
    <source>
        <dbReference type="Pfam" id="PF02867"/>
    </source>
</evidence>
<organism evidence="3 4">
    <name type="scientific">Marasmius crinis-equi</name>
    <dbReference type="NCBI Taxonomy" id="585013"/>
    <lineage>
        <taxon>Eukaryota</taxon>
        <taxon>Fungi</taxon>
        <taxon>Dikarya</taxon>
        <taxon>Basidiomycota</taxon>
        <taxon>Agaricomycotina</taxon>
        <taxon>Agaricomycetes</taxon>
        <taxon>Agaricomycetidae</taxon>
        <taxon>Agaricales</taxon>
        <taxon>Marasmiineae</taxon>
        <taxon>Marasmiaceae</taxon>
        <taxon>Marasmius</taxon>
    </lineage>
</organism>